<proteinExistence type="predicted"/>
<comment type="caution">
    <text evidence="1">The sequence shown here is derived from an EMBL/GenBank/DDBJ whole genome shotgun (WGS) entry which is preliminary data.</text>
</comment>
<protein>
    <submittedName>
        <fullName evidence="1">Uncharacterized protein</fullName>
    </submittedName>
</protein>
<evidence type="ECO:0000313" key="1">
    <source>
        <dbReference type="EMBL" id="GKX28925.1"/>
    </source>
</evidence>
<organism evidence="1 2">
    <name type="scientific">Vallitalea longa</name>
    <dbReference type="NCBI Taxonomy" id="2936439"/>
    <lineage>
        <taxon>Bacteria</taxon>
        <taxon>Bacillati</taxon>
        <taxon>Bacillota</taxon>
        <taxon>Clostridia</taxon>
        <taxon>Lachnospirales</taxon>
        <taxon>Vallitaleaceae</taxon>
        <taxon>Vallitalea</taxon>
    </lineage>
</organism>
<sequence length="43" mass="4953">MDYFTETPLAEKGIYEFIEHDLGVAHRYISLGCDGIARYSDRV</sequence>
<keyword evidence="2" id="KW-1185">Reference proteome</keyword>
<name>A0A9W5YA90_9FIRM</name>
<gene>
    <name evidence="1" type="ORF">SH1V18_14050</name>
</gene>
<dbReference type="Proteomes" id="UP001144256">
    <property type="component" value="Unassembled WGS sequence"/>
</dbReference>
<dbReference type="AlphaFoldDB" id="A0A9W5YA90"/>
<accession>A0A9W5YA90</accession>
<reference evidence="1" key="1">
    <citation type="submission" date="2022-06" db="EMBL/GenBank/DDBJ databases">
        <title>Vallitalea longa sp. nov., an anaerobic bacterium isolated from marine sediment.</title>
        <authorList>
            <person name="Hirano S."/>
            <person name="Terahara T."/>
            <person name="Mori K."/>
            <person name="Hamada M."/>
            <person name="Matsumoto R."/>
            <person name="Kobayashi T."/>
        </authorList>
    </citation>
    <scope>NUCLEOTIDE SEQUENCE</scope>
    <source>
        <strain evidence="1">SH18-1</strain>
    </source>
</reference>
<evidence type="ECO:0000313" key="2">
    <source>
        <dbReference type="Proteomes" id="UP001144256"/>
    </source>
</evidence>
<dbReference type="EMBL" id="BRLB01000002">
    <property type="protein sequence ID" value="GKX28925.1"/>
    <property type="molecule type" value="Genomic_DNA"/>
</dbReference>